<keyword evidence="4" id="KW-1133">Transmembrane helix</keyword>
<dbReference type="EMBL" id="JAUUTY010000003">
    <property type="protein sequence ID" value="KAK1668567.1"/>
    <property type="molecule type" value="Genomic_DNA"/>
</dbReference>
<evidence type="ECO:0000256" key="2">
    <source>
        <dbReference type="ARBA" id="ARBA00023136"/>
    </source>
</evidence>
<dbReference type="AlphaFoldDB" id="A0AAD8T2P2"/>
<keyword evidence="4" id="KW-0812">Transmembrane</keyword>
<organism evidence="5 6">
    <name type="scientific">Lolium multiflorum</name>
    <name type="common">Italian ryegrass</name>
    <name type="synonym">Lolium perenne subsp. multiflorum</name>
    <dbReference type="NCBI Taxonomy" id="4521"/>
    <lineage>
        <taxon>Eukaryota</taxon>
        <taxon>Viridiplantae</taxon>
        <taxon>Streptophyta</taxon>
        <taxon>Embryophyta</taxon>
        <taxon>Tracheophyta</taxon>
        <taxon>Spermatophyta</taxon>
        <taxon>Magnoliopsida</taxon>
        <taxon>Liliopsida</taxon>
        <taxon>Poales</taxon>
        <taxon>Poaceae</taxon>
        <taxon>BOP clade</taxon>
        <taxon>Pooideae</taxon>
        <taxon>Poodae</taxon>
        <taxon>Poeae</taxon>
        <taxon>Poeae Chloroplast Group 2 (Poeae type)</taxon>
        <taxon>Loliodinae</taxon>
        <taxon>Loliinae</taxon>
        <taxon>Lolium</taxon>
    </lineage>
</organism>
<sequence length="213" mass="22889">MMKQQQQDQDGIHVDAGDAPGSDAPPPPSRHRRMSPLHIFIIAFLAVCALVGVIALLVWLIYRPSNIQVSVDAATLSRFSVNSTATPPALSFNLTAGLIITNPNARVAVYYDLLRAEGIYLGERFDRIALPISFQPANRADVVRAVLAGTSAAAGGEQTAKGALYPVDLWLNGVVRYRYGRLMRTAASTLSVKCPLVLQLMVASGTVECTVNL</sequence>
<comment type="subcellular location">
    <subcellularLocation>
        <location evidence="1">Membrane</location>
    </subcellularLocation>
</comment>
<name>A0AAD8T2P2_LOLMU</name>
<dbReference type="GO" id="GO:0005886">
    <property type="term" value="C:plasma membrane"/>
    <property type="evidence" value="ECO:0007669"/>
    <property type="project" value="TreeGrafter"/>
</dbReference>
<evidence type="ECO:0000256" key="3">
    <source>
        <dbReference type="SAM" id="MobiDB-lite"/>
    </source>
</evidence>
<gene>
    <name evidence="5" type="ORF">QYE76_056726</name>
</gene>
<reference evidence="5" key="1">
    <citation type="submission" date="2023-07" db="EMBL/GenBank/DDBJ databases">
        <title>A chromosome-level genome assembly of Lolium multiflorum.</title>
        <authorList>
            <person name="Chen Y."/>
            <person name="Copetti D."/>
            <person name="Kolliker R."/>
            <person name="Studer B."/>
        </authorList>
    </citation>
    <scope>NUCLEOTIDE SEQUENCE</scope>
    <source>
        <strain evidence="5">02402/16</strain>
        <tissue evidence="5">Leaf</tissue>
    </source>
</reference>
<dbReference type="GO" id="GO:0009506">
    <property type="term" value="C:plasmodesma"/>
    <property type="evidence" value="ECO:0007669"/>
    <property type="project" value="TreeGrafter"/>
</dbReference>
<comment type="caution">
    <text evidence="5">The sequence shown here is derived from an EMBL/GenBank/DDBJ whole genome shotgun (WGS) entry which is preliminary data.</text>
</comment>
<dbReference type="PANTHER" id="PTHR31415">
    <property type="entry name" value="OS05G0367900 PROTEIN"/>
    <property type="match status" value="1"/>
</dbReference>
<evidence type="ECO:0000256" key="1">
    <source>
        <dbReference type="ARBA" id="ARBA00004370"/>
    </source>
</evidence>
<keyword evidence="6" id="KW-1185">Reference proteome</keyword>
<protein>
    <recommendedName>
        <fullName evidence="7">Late embryogenesis abundant protein LEA-2 subgroup domain-containing protein</fullName>
    </recommendedName>
</protein>
<proteinExistence type="predicted"/>
<feature type="transmembrane region" description="Helical" evidence="4">
    <location>
        <begin position="39"/>
        <end position="62"/>
    </location>
</feature>
<dbReference type="InterPro" id="IPR044839">
    <property type="entry name" value="NDR1-like"/>
</dbReference>
<dbReference type="GO" id="GO:0098542">
    <property type="term" value="P:defense response to other organism"/>
    <property type="evidence" value="ECO:0007669"/>
    <property type="project" value="InterPro"/>
</dbReference>
<dbReference type="PANTHER" id="PTHR31415:SF122">
    <property type="entry name" value="OS01G0864632 PROTEIN"/>
    <property type="match status" value="1"/>
</dbReference>
<feature type="region of interest" description="Disordered" evidence="3">
    <location>
        <begin position="1"/>
        <end position="31"/>
    </location>
</feature>
<dbReference type="Proteomes" id="UP001231189">
    <property type="component" value="Unassembled WGS sequence"/>
</dbReference>
<accession>A0AAD8T2P2</accession>
<evidence type="ECO:0008006" key="7">
    <source>
        <dbReference type="Google" id="ProtNLM"/>
    </source>
</evidence>
<evidence type="ECO:0000313" key="6">
    <source>
        <dbReference type="Proteomes" id="UP001231189"/>
    </source>
</evidence>
<evidence type="ECO:0000256" key="4">
    <source>
        <dbReference type="SAM" id="Phobius"/>
    </source>
</evidence>
<evidence type="ECO:0000313" key="5">
    <source>
        <dbReference type="EMBL" id="KAK1668567.1"/>
    </source>
</evidence>
<keyword evidence="2 4" id="KW-0472">Membrane</keyword>